<comment type="caution">
    <text evidence="2">The sequence shown here is derived from an EMBL/GenBank/DDBJ whole genome shotgun (WGS) entry which is preliminary data.</text>
</comment>
<accession>A0A811NWC7</accession>
<dbReference type="AlphaFoldDB" id="A0A811NWC7"/>
<dbReference type="Proteomes" id="UP000604825">
    <property type="component" value="Unassembled WGS sequence"/>
</dbReference>
<name>A0A811NWC7_9POAL</name>
<organism evidence="2 3">
    <name type="scientific">Miscanthus lutarioriparius</name>
    <dbReference type="NCBI Taxonomy" id="422564"/>
    <lineage>
        <taxon>Eukaryota</taxon>
        <taxon>Viridiplantae</taxon>
        <taxon>Streptophyta</taxon>
        <taxon>Embryophyta</taxon>
        <taxon>Tracheophyta</taxon>
        <taxon>Spermatophyta</taxon>
        <taxon>Magnoliopsida</taxon>
        <taxon>Liliopsida</taxon>
        <taxon>Poales</taxon>
        <taxon>Poaceae</taxon>
        <taxon>PACMAD clade</taxon>
        <taxon>Panicoideae</taxon>
        <taxon>Andropogonodae</taxon>
        <taxon>Andropogoneae</taxon>
        <taxon>Saccharinae</taxon>
        <taxon>Miscanthus</taxon>
    </lineage>
</organism>
<evidence type="ECO:0000313" key="2">
    <source>
        <dbReference type="EMBL" id="CAD6228280.1"/>
    </source>
</evidence>
<feature type="region of interest" description="Disordered" evidence="1">
    <location>
        <begin position="136"/>
        <end position="164"/>
    </location>
</feature>
<gene>
    <name evidence="2" type="ORF">NCGR_LOCUS19080</name>
</gene>
<proteinExistence type="predicted"/>
<sequence length="164" mass="18324">MRCVADQTYWLHMRLHWIRTEQHRHAPCARTRLRTSCGQGVPESCGRFSAGDGCLISLLPDLVAPDEERSHMMESSQIWCKQERSHMMARELADPVEATKLLVFMCLDYVPAHEARWSRRGLRLCHTTLLPAQIQGGGGGRGAGIGATTPDPEVEELTSPDYAP</sequence>
<evidence type="ECO:0000313" key="3">
    <source>
        <dbReference type="Proteomes" id="UP000604825"/>
    </source>
</evidence>
<keyword evidence="3" id="KW-1185">Reference proteome</keyword>
<reference evidence="2" key="1">
    <citation type="submission" date="2020-10" db="EMBL/GenBank/DDBJ databases">
        <authorList>
            <person name="Han B."/>
            <person name="Lu T."/>
            <person name="Zhao Q."/>
            <person name="Huang X."/>
            <person name="Zhao Y."/>
        </authorList>
    </citation>
    <scope>NUCLEOTIDE SEQUENCE</scope>
</reference>
<evidence type="ECO:0000256" key="1">
    <source>
        <dbReference type="SAM" id="MobiDB-lite"/>
    </source>
</evidence>
<dbReference type="EMBL" id="CAJGYO010000005">
    <property type="protein sequence ID" value="CAD6228280.1"/>
    <property type="molecule type" value="Genomic_DNA"/>
</dbReference>
<feature type="compositionally biased region" description="Gly residues" evidence="1">
    <location>
        <begin position="136"/>
        <end position="145"/>
    </location>
</feature>
<protein>
    <submittedName>
        <fullName evidence="2">Uncharacterized protein</fullName>
    </submittedName>
</protein>